<name>A0A0S2GLN3_9CAUD</name>
<dbReference type="EMBL" id="KT967075">
    <property type="protein sequence ID" value="ALN97357.1"/>
    <property type="molecule type" value="Genomic_DNA"/>
</dbReference>
<accession>A0A0S2GLN3</accession>
<sequence>MSIVNVYYPIGCFGDGMEKSIAQSLVRNTIKNK</sequence>
<protein>
    <submittedName>
        <fullName evidence="1">Uncharacterized protein</fullName>
    </submittedName>
</protein>
<reference evidence="1 2" key="1">
    <citation type="submission" date="2015-10" db="EMBL/GenBank/DDBJ databases">
        <title>Whole Genome Sequencing of Bacillus ACT Group Temperature Bacteriophages.</title>
        <authorList>
            <person name="Fouts D.E."/>
            <person name="Rasko D.A."/>
            <person name="Cer R.R."/>
            <person name="Jiang L."/>
            <person name="Fedorova N.B."/>
            <person name="Shvartsbeyn A."/>
            <person name="Read T.D."/>
            <person name="Gill S.R."/>
            <person name="Klumpp J."/>
            <person name="Calendar R."/>
        </authorList>
    </citation>
    <scope>NUCLEOTIDE SEQUENCE [LARGE SCALE GENOMIC DNA]</scope>
</reference>
<gene>
    <name evidence="1" type="ORF">XO27_0022</name>
</gene>
<dbReference type="Proteomes" id="UP000222142">
    <property type="component" value="Segment"/>
</dbReference>
<proteinExistence type="predicted"/>
<evidence type="ECO:0000313" key="2">
    <source>
        <dbReference type="Proteomes" id="UP000222142"/>
    </source>
</evidence>
<evidence type="ECO:0000313" key="1">
    <source>
        <dbReference type="EMBL" id="ALN97357.1"/>
    </source>
</evidence>
<organism evidence="1 2">
    <name type="scientific">Bacillus phage phi4I1</name>
    <dbReference type="NCBI Taxonomy" id="1643325"/>
    <lineage>
        <taxon>Viruses</taxon>
        <taxon>Duplodnaviria</taxon>
        <taxon>Heunggongvirae</taxon>
        <taxon>Uroviricota</taxon>
        <taxon>Caudoviricetes</taxon>
        <taxon>Camtrevirus</taxon>
        <taxon>Camtrevirus BtCS33</taxon>
    </lineage>
</organism>